<proteinExistence type="predicted"/>
<dbReference type="Gene3D" id="1.10.10.1100">
    <property type="entry name" value="BFD-like [2Fe-2S]-binding domain"/>
    <property type="match status" value="1"/>
</dbReference>
<dbReference type="Proteomes" id="UP001595752">
    <property type="component" value="Unassembled WGS sequence"/>
</dbReference>
<evidence type="ECO:0000313" key="3">
    <source>
        <dbReference type="EMBL" id="MFC3885799.1"/>
    </source>
</evidence>
<gene>
    <name evidence="3" type="ORF">ACFOU2_20900</name>
</gene>
<comment type="caution">
    <text evidence="3">The sequence shown here is derived from an EMBL/GenBank/DDBJ whole genome shotgun (WGS) entry which is preliminary data.</text>
</comment>
<protein>
    <submittedName>
        <fullName evidence="3">(2Fe-2S)-binding protein</fullName>
    </submittedName>
</protein>
<dbReference type="InterPro" id="IPR007419">
    <property type="entry name" value="BFD-like_2Fe2S-bd_dom"/>
</dbReference>
<dbReference type="PANTHER" id="PTHR42949">
    <property type="entry name" value="ANAEROBIC GLYCEROL-3-PHOSPHATE DEHYDROGENASE SUBUNIT B"/>
    <property type="match status" value="1"/>
</dbReference>
<dbReference type="PANTHER" id="PTHR42949:SF3">
    <property type="entry name" value="ANAEROBIC GLYCEROL-3-PHOSPHATE DEHYDROGENASE SUBUNIT B"/>
    <property type="match status" value="1"/>
</dbReference>
<accession>A0ABV8B900</accession>
<feature type="domain" description="BFD-like [2Fe-2S]-binding" evidence="2">
    <location>
        <begin position="7"/>
        <end position="50"/>
    </location>
</feature>
<sequence length="92" mass="10084">MNDNETIVCRCEEVSYGQLKEAIENGACTSQELKMATRAGMGMCQGRVCRFPLETMVFEQEEGMQSAASKLTVHSPVRPLPLSMVIGKGRGE</sequence>
<evidence type="ECO:0000259" key="2">
    <source>
        <dbReference type="Pfam" id="PF04324"/>
    </source>
</evidence>
<organism evidence="3 4">
    <name type="scientific">Bacillus songklensis</name>
    <dbReference type="NCBI Taxonomy" id="1069116"/>
    <lineage>
        <taxon>Bacteria</taxon>
        <taxon>Bacillati</taxon>
        <taxon>Bacillota</taxon>
        <taxon>Bacilli</taxon>
        <taxon>Bacillales</taxon>
        <taxon>Bacillaceae</taxon>
        <taxon>Bacillus</taxon>
    </lineage>
</organism>
<dbReference type="CDD" id="cd19946">
    <property type="entry name" value="GlpA-like_Fer2_BFD-like"/>
    <property type="match status" value="1"/>
</dbReference>
<evidence type="ECO:0000313" key="4">
    <source>
        <dbReference type="Proteomes" id="UP001595752"/>
    </source>
</evidence>
<name>A0ABV8B900_9BACI</name>
<dbReference type="InterPro" id="IPR051691">
    <property type="entry name" value="Metab_Enz_Cyan_OpOx_G3PDH"/>
</dbReference>
<keyword evidence="1" id="KW-0560">Oxidoreductase</keyword>
<dbReference type="EMBL" id="JBHRZT010000072">
    <property type="protein sequence ID" value="MFC3885799.1"/>
    <property type="molecule type" value="Genomic_DNA"/>
</dbReference>
<reference evidence="4" key="1">
    <citation type="journal article" date="2019" name="Int. J. Syst. Evol. Microbiol.">
        <title>The Global Catalogue of Microorganisms (GCM) 10K type strain sequencing project: providing services to taxonomists for standard genome sequencing and annotation.</title>
        <authorList>
            <consortium name="The Broad Institute Genomics Platform"/>
            <consortium name="The Broad Institute Genome Sequencing Center for Infectious Disease"/>
            <person name="Wu L."/>
            <person name="Ma J."/>
        </authorList>
    </citation>
    <scope>NUCLEOTIDE SEQUENCE [LARGE SCALE GENOMIC DNA]</scope>
    <source>
        <strain evidence="4">CCUG 61889</strain>
    </source>
</reference>
<dbReference type="InterPro" id="IPR041854">
    <property type="entry name" value="BFD-like_2Fe2S-bd_dom_sf"/>
</dbReference>
<dbReference type="Pfam" id="PF04324">
    <property type="entry name" value="Fer2_BFD"/>
    <property type="match status" value="1"/>
</dbReference>
<dbReference type="RefSeq" id="WP_377918189.1">
    <property type="nucleotide sequence ID" value="NZ_JBHRZT010000072.1"/>
</dbReference>
<keyword evidence="4" id="KW-1185">Reference proteome</keyword>
<evidence type="ECO:0000256" key="1">
    <source>
        <dbReference type="ARBA" id="ARBA00023002"/>
    </source>
</evidence>